<feature type="region of interest" description="Disordered" evidence="1">
    <location>
        <begin position="1"/>
        <end position="105"/>
    </location>
</feature>
<feature type="compositionally biased region" description="Basic and acidic residues" evidence="1">
    <location>
        <begin position="34"/>
        <end position="49"/>
    </location>
</feature>
<dbReference type="EMBL" id="LJIJ01003394">
    <property type="protein sequence ID" value="ODM88611.1"/>
    <property type="molecule type" value="Genomic_DNA"/>
</dbReference>
<evidence type="ECO:0000313" key="2">
    <source>
        <dbReference type="EMBL" id="ODM88611.1"/>
    </source>
</evidence>
<evidence type="ECO:0000256" key="1">
    <source>
        <dbReference type="SAM" id="MobiDB-lite"/>
    </source>
</evidence>
<evidence type="ECO:0000313" key="3">
    <source>
        <dbReference type="Proteomes" id="UP000094527"/>
    </source>
</evidence>
<feature type="compositionally biased region" description="Basic and acidic residues" evidence="1">
    <location>
        <begin position="1"/>
        <end position="15"/>
    </location>
</feature>
<feature type="compositionally biased region" description="Basic residues" evidence="1">
    <location>
        <begin position="88"/>
        <end position="104"/>
    </location>
</feature>
<reference evidence="2 3" key="1">
    <citation type="journal article" date="2016" name="Genome Biol. Evol.">
        <title>Gene Family Evolution Reflects Adaptation to Soil Environmental Stressors in the Genome of the Collembolan Orchesella cincta.</title>
        <authorList>
            <person name="Faddeeva-Vakhrusheva A."/>
            <person name="Derks M.F."/>
            <person name="Anvar S.Y."/>
            <person name="Agamennone V."/>
            <person name="Suring W."/>
            <person name="Smit S."/>
            <person name="van Straalen N.M."/>
            <person name="Roelofs D."/>
        </authorList>
    </citation>
    <scope>NUCLEOTIDE SEQUENCE [LARGE SCALE GENOMIC DNA]</scope>
    <source>
        <tissue evidence="2">Mixed pool</tissue>
    </source>
</reference>
<name>A0A1D2M6Q9_ORCCI</name>
<organism evidence="2 3">
    <name type="scientific">Orchesella cincta</name>
    <name type="common">Springtail</name>
    <name type="synonym">Podura cincta</name>
    <dbReference type="NCBI Taxonomy" id="48709"/>
    <lineage>
        <taxon>Eukaryota</taxon>
        <taxon>Metazoa</taxon>
        <taxon>Ecdysozoa</taxon>
        <taxon>Arthropoda</taxon>
        <taxon>Hexapoda</taxon>
        <taxon>Collembola</taxon>
        <taxon>Entomobryomorpha</taxon>
        <taxon>Entomobryoidea</taxon>
        <taxon>Orchesellidae</taxon>
        <taxon>Orchesellinae</taxon>
        <taxon>Orchesella</taxon>
    </lineage>
</organism>
<proteinExistence type="predicted"/>
<protein>
    <submittedName>
        <fullName evidence="2">Uncharacterized protein</fullName>
    </submittedName>
</protein>
<dbReference type="AlphaFoldDB" id="A0A1D2M6Q9"/>
<accession>A0A1D2M6Q9</accession>
<dbReference type="Proteomes" id="UP000094527">
    <property type="component" value="Unassembled WGS sequence"/>
</dbReference>
<sequence length="144" mass="16292">MKNDENVDRAARRQEGTSQFMCRRCGGGQTFTAAERDNHRARHKAEDAKKRGRQRRPRANSPSRSELTLFEEIGPSGQTPPRAAPPAKRGRKKSPKKRRSKKILGLRLQAANREDKCSDSYFVNLTYLYFSTARQCKAAIGIAD</sequence>
<comment type="caution">
    <text evidence="2">The sequence shown here is derived from an EMBL/GenBank/DDBJ whole genome shotgun (WGS) entry which is preliminary data.</text>
</comment>
<keyword evidence="3" id="KW-1185">Reference proteome</keyword>
<gene>
    <name evidence="2" type="ORF">Ocin01_18071</name>
</gene>